<feature type="compositionally biased region" description="Low complexity" evidence="1">
    <location>
        <begin position="366"/>
        <end position="377"/>
    </location>
</feature>
<feature type="compositionally biased region" description="Polar residues" evidence="1">
    <location>
        <begin position="651"/>
        <end position="669"/>
    </location>
</feature>
<proteinExistence type="predicted"/>
<evidence type="ECO:0000313" key="3">
    <source>
        <dbReference type="EMBL" id="CRK97586.1"/>
    </source>
</evidence>
<accession>A0A1J1ICW1</accession>
<evidence type="ECO:0000256" key="1">
    <source>
        <dbReference type="SAM" id="MobiDB-lite"/>
    </source>
</evidence>
<evidence type="ECO:0000256" key="2">
    <source>
        <dbReference type="SAM" id="SignalP"/>
    </source>
</evidence>
<keyword evidence="4" id="KW-1185">Reference proteome</keyword>
<feature type="signal peptide" evidence="2">
    <location>
        <begin position="1"/>
        <end position="20"/>
    </location>
</feature>
<feature type="region of interest" description="Disordered" evidence="1">
    <location>
        <begin position="625"/>
        <end position="669"/>
    </location>
</feature>
<feature type="region of interest" description="Disordered" evidence="1">
    <location>
        <begin position="549"/>
        <end position="575"/>
    </location>
</feature>
<evidence type="ECO:0000313" key="4">
    <source>
        <dbReference type="Proteomes" id="UP000183832"/>
    </source>
</evidence>
<dbReference type="AlphaFoldDB" id="A0A1J1ICW1"/>
<reference evidence="3 4" key="1">
    <citation type="submission" date="2015-04" db="EMBL/GenBank/DDBJ databases">
        <authorList>
            <person name="Syromyatnikov M.Y."/>
            <person name="Popov V.N."/>
        </authorList>
    </citation>
    <scope>NUCLEOTIDE SEQUENCE [LARGE SCALE GENOMIC DNA]</scope>
</reference>
<gene>
    <name evidence="3" type="ORF">CLUMA_CG010972</name>
</gene>
<protein>
    <submittedName>
        <fullName evidence="3">CLUMA_CG010972, isoform A</fullName>
    </submittedName>
</protein>
<dbReference type="EMBL" id="CVRI01000047">
    <property type="protein sequence ID" value="CRK97586.1"/>
    <property type="molecule type" value="Genomic_DNA"/>
</dbReference>
<feature type="chain" id="PRO_5012113956" evidence="2">
    <location>
        <begin position="21"/>
        <end position="669"/>
    </location>
</feature>
<feature type="region of interest" description="Disordered" evidence="1">
    <location>
        <begin position="344"/>
        <end position="385"/>
    </location>
</feature>
<sequence>MNKFFRVSLLVFVITQTSNSNGAARNRRWSLWPSEEVKKDIQTGKTYSQLPPDYLYLLPGVNDHKDIQRRAGGHPYPPPGHPVRFVNPPRMSGQTQQQRVNHMPSVNTQNQQQHHPQQAPKIIMKPVNPNPNFNPSISLNGRVQPLPDIHQNQRFVHQNSGHNGVPIQQPFSSNQHLPIKKSFDTLPTAVTYEPLSIKTAAIEEFYYTKEFRDLLKEFKIKADITKLPPITDVMMILGTENAEDTIDGIREVAQSQEGMELIKSYLDHDENRIDDDEFYNYDEDVRAGEIQLSQSEQIPFIQSHDLLPEQYGVPSNEYGPPHQNNEVPDNMIQPVQGPFDFPYPTYEVPTKPSPSPPSNQPTKASTTGTLTGNNQNGSPRIWWRPSTWFNSAPPTRVESLTKDAQLLGKVTSVPRSGTWWDVLRYVGRFLTPTTREKVPLNETSNPKSSVQRQYIHPNIRQTSGESPVLPAIQLTQEQYYQMVQALRESSAGQQYMDTSSTFNSYPQEAVQNNFYPKDVIPTSFYLQEMMQNNFNQLETLQSKTEKVETTTTKKPTETKFSNPINVPSENLGKPLSSNYVLDLPPKPPQPTLELPNAETFNNRRNFFPPTEPKRNAPHDFIASGRVHQANPDEVWNKSKSLVQTNEDEKTVISSISDLTEQYQNDQQHQ</sequence>
<organism evidence="3 4">
    <name type="scientific">Clunio marinus</name>
    <dbReference type="NCBI Taxonomy" id="568069"/>
    <lineage>
        <taxon>Eukaryota</taxon>
        <taxon>Metazoa</taxon>
        <taxon>Ecdysozoa</taxon>
        <taxon>Arthropoda</taxon>
        <taxon>Hexapoda</taxon>
        <taxon>Insecta</taxon>
        <taxon>Pterygota</taxon>
        <taxon>Neoptera</taxon>
        <taxon>Endopterygota</taxon>
        <taxon>Diptera</taxon>
        <taxon>Nematocera</taxon>
        <taxon>Chironomoidea</taxon>
        <taxon>Chironomidae</taxon>
        <taxon>Clunio</taxon>
    </lineage>
</organism>
<name>A0A1J1ICW1_9DIPT</name>
<dbReference type="Proteomes" id="UP000183832">
    <property type="component" value="Unassembled WGS sequence"/>
</dbReference>
<dbReference type="OrthoDB" id="7737358at2759"/>
<keyword evidence="2" id="KW-0732">Signal</keyword>